<name>A0AAJ3RS38_PREIN</name>
<keyword evidence="5" id="KW-0812">Transmembrane</keyword>
<evidence type="ECO:0000313" key="10">
    <source>
        <dbReference type="Proteomes" id="UP000229102"/>
    </source>
</evidence>
<dbReference type="EMBL" id="PENF01000001">
    <property type="protein sequence ID" value="PJI19921.1"/>
    <property type="molecule type" value="Genomic_DNA"/>
</dbReference>
<protein>
    <submittedName>
        <fullName evidence="9">Transporter</fullName>
    </submittedName>
</protein>
<dbReference type="RefSeq" id="WP_099984093.1">
    <property type="nucleotide sequence ID" value="NZ_CP024697.1"/>
</dbReference>
<keyword evidence="6" id="KW-0472">Membrane</keyword>
<gene>
    <name evidence="9" type="ORF">CTM53_03245</name>
</gene>
<reference evidence="9 10" key="1">
    <citation type="submission" date="2017-11" db="EMBL/GenBank/DDBJ databases">
        <title>Genome sequencing of Prevotella intermedia KCOM 2698.</title>
        <authorList>
            <person name="Kook J.-K."/>
            <person name="Park S.-N."/>
            <person name="Lim Y.K."/>
        </authorList>
    </citation>
    <scope>NUCLEOTIDE SEQUENCE [LARGE SCALE GENOMIC DNA]</scope>
    <source>
        <strain evidence="9 10">KCOM 2698</strain>
    </source>
</reference>
<evidence type="ECO:0000313" key="9">
    <source>
        <dbReference type="EMBL" id="PJI19921.1"/>
    </source>
</evidence>
<dbReference type="InterPro" id="IPR003423">
    <property type="entry name" value="OMP_efflux"/>
</dbReference>
<dbReference type="PANTHER" id="PTHR30026:SF20">
    <property type="entry name" value="OUTER MEMBRANE PROTEIN TOLC"/>
    <property type="match status" value="1"/>
</dbReference>
<evidence type="ECO:0000256" key="1">
    <source>
        <dbReference type="ARBA" id="ARBA00004442"/>
    </source>
</evidence>
<dbReference type="Proteomes" id="UP000229102">
    <property type="component" value="Unassembled WGS sequence"/>
</dbReference>
<dbReference type="GO" id="GO:0009279">
    <property type="term" value="C:cell outer membrane"/>
    <property type="evidence" value="ECO:0007669"/>
    <property type="project" value="UniProtKB-SubCell"/>
</dbReference>
<evidence type="ECO:0000256" key="7">
    <source>
        <dbReference type="ARBA" id="ARBA00023237"/>
    </source>
</evidence>
<feature type="chain" id="PRO_5042523979" evidence="8">
    <location>
        <begin position="25"/>
        <end position="447"/>
    </location>
</feature>
<evidence type="ECO:0000256" key="4">
    <source>
        <dbReference type="ARBA" id="ARBA00022452"/>
    </source>
</evidence>
<feature type="signal peptide" evidence="8">
    <location>
        <begin position="1"/>
        <end position="24"/>
    </location>
</feature>
<dbReference type="GO" id="GO:0015562">
    <property type="term" value="F:efflux transmembrane transporter activity"/>
    <property type="evidence" value="ECO:0007669"/>
    <property type="project" value="InterPro"/>
</dbReference>
<dbReference type="InterPro" id="IPR051906">
    <property type="entry name" value="TolC-like"/>
</dbReference>
<evidence type="ECO:0000256" key="5">
    <source>
        <dbReference type="ARBA" id="ARBA00022692"/>
    </source>
</evidence>
<dbReference type="GO" id="GO:1990281">
    <property type="term" value="C:efflux pump complex"/>
    <property type="evidence" value="ECO:0007669"/>
    <property type="project" value="TreeGrafter"/>
</dbReference>
<evidence type="ECO:0000256" key="6">
    <source>
        <dbReference type="ARBA" id="ARBA00023136"/>
    </source>
</evidence>
<evidence type="ECO:0000256" key="2">
    <source>
        <dbReference type="ARBA" id="ARBA00007613"/>
    </source>
</evidence>
<evidence type="ECO:0000256" key="8">
    <source>
        <dbReference type="SAM" id="SignalP"/>
    </source>
</evidence>
<keyword evidence="3" id="KW-0813">Transport</keyword>
<dbReference type="AlphaFoldDB" id="A0AAJ3RS38"/>
<sequence length="447" mass="50313">MSKVKILFVLALGFCLLSVTQAEARKWTLQECIDYALKHNVTLRQNILTKVSAHESVLQSQAELFPSVSASTSQNMSYTPFPQAGRATVANGYVQNSVDKVYYNGMYAINFNWTIWNGNQNRMKIRQNRLTEQQAAIDSAITANSIQEQIAQIYIQILYTAEAIKVNQQSLEWSKENEERGKTMVDVGTFSKADLSQLTAQRASDEYNVVAQQSNLRNYTRQLKQLLEITDDDFEVAIPDQLDGDALAEIPILQVVYERALTSRPEMKGRQLAVEAGELSIKQAKAQHLPTIGLNGGVSSNVTTMSSNAYGTQLKNNLAGAIGVSVNIPIWDQRQTRTAINKARISLESSQLALQNQRTQLYSTIENYWIQASTNQAKYKSAVVNSESQQTSYEMLSEQFRLGLKNIVELREGMNNLITARQNELQSKYLTLYNLQMLNFYENGQVK</sequence>
<comment type="similarity">
    <text evidence="2">Belongs to the outer membrane factor (OMF) (TC 1.B.17) family.</text>
</comment>
<comment type="caution">
    <text evidence="9">The sequence shown here is derived from an EMBL/GenBank/DDBJ whole genome shotgun (WGS) entry which is preliminary data.</text>
</comment>
<keyword evidence="8" id="KW-0732">Signal</keyword>
<organism evidence="9 10">
    <name type="scientific">Prevotella intermedia</name>
    <dbReference type="NCBI Taxonomy" id="28131"/>
    <lineage>
        <taxon>Bacteria</taxon>
        <taxon>Pseudomonadati</taxon>
        <taxon>Bacteroidota</taxon>
        <taxon>Bacteroidia</taxon>
        <taxon>Bacteroidales</taxon>
        <taxon>Prevotellaceae</taxon>
        <taxon>Prevotella</taxon>
    </lineage>
</organism>
<comment type="subcellular location">
    <subcellularLocation>
        <location evidence="1">Cell outer membrane</location>
    </subcellularLocation>
</comment>
<keyword evidence="4" id="KW-1134">Transmembrane beta strand</keyword>
<accession>A0AAJ3RS38</accession>
<dbReference type="Pfam" id="PF02321">
    <property type="entry name" value="OEP"/>
    <property type="match status" value="2"/>
</dbReference>
<dbReference type="SUPFAM" id="SSF56954">
    <property type="entry name" value="Outer membrane efflux proteins (OEP)"/>
    <property type="match status" value="1"/>
</dbReference>
<proteinExistence type="inferred from homology"/>
<dbReference type="PANTHER" id="PTHR30026">
    <property type="entry name" value="OUTER MEMBRANE PROTEIN TOLC"/>
    <property type="match status" value="1"/>
</dbReference>
<dbReference type="Gene3D" id="1.20.1600.10">
    <property type="entry name" value="Outer membrane efflux proteins (OEP)"/>
    <property type="match status" value="1"/>
</dbReference>
<keyword evidence="7" id="KW-0998">Cell outer membrane</keyword>
<evidence type="ECO:0000256" key="3">
    <source>
        <dbReference type="ARBA" id="ARBA00022448"/>
    </source>
</evidence>
<dbReference type="GO" id="GO:0015288">
    <property type="term" value="F:porin activity"/>
    <property type="evidence" value="ECO:0007669"/>
    <property type="project" value="TreeGrafter"/>
</dbReference>